<keyword evidence="2 5" id="KW-0812">Transmembrane</keyword>
<evidence type="ECO:0000256" key="1">
    <source>
        <dbReference type="ARBA" id="ARBA00004141"/>
    </source>
</evidence>
<dbReference type="InterPro" id="IPR051533">
    <property type="entry name" value="WaaL-like"/>
</dbReference>
<feature type="transmembrane region" description="Helical" evidence="5">
    <location>
        <begin position="224"/>
        <end position="243"/>
    </location>
</feature>
<feature type="transmembrane region" description="Helical" evidence="5">
    <location>
        <begin position="385"/>
        <end position="406"/>
    </location>
</feature>
<name>A0ABV7ZXT0_9GAMM</name>
<feature type="transmembrane region" description="Helical" evidence="5">
    <location>
        <begin position="86"/>
        <end position="103"/>
    </location>
</feature>
<evidence type="ECO:0000256" key="4">
    <source>
        <dbReference type="ARBA" id="ARBA00023136"/>
    </source>
</evidence>
<feature type="transmembrane region" description="Helical" evidence="5">
    <location>
        <begin position="109"/>
        <end position="125"/>
    </location>
</feature>
<dbReference type="Pfam" id="PF04932">
    <property type="entry name" value="Wzy_C"/>
    <property type="match status" value="1"/>
</dbReference>
<organism evidence="7 8">
    <name type="scientific">Saccharospirillum mangrovi</name>
    <dbReference type="NCBI Taxonomy" id="2161747"/>
    <lineage>
        <taxon>Bacteria</taxon>
        <taxon>Pseudomonadati</taxon>
        <taxon>Pseudomonadota</taxon>
        <taxon>Gammaproteobacteria</taxon>
        <taxon>Oceanospirillales</taxon>
        <taxon>Saccharospirillaceae</taxon>
        <taxon>Saccharospirillum</taxon>
    </lineage>
</organism>
<feature type="transmembrane region" description="Helical" evidence="5">
    <location>
        <begin position="176"/>
        <end position="195"/>
    </location>
</feature>
<comment type="subcellular location">
    <subcellularLocation>
        <location evidence="1">Membrane</location>
        <topology evidence="1">Multi-pass membrane protein</topology>
    </subcellularLocation>
</comment>
<protein>
    <submittedName>
        <fullName evidence="7">O-antigen ligase family protein</fullName>
    </submittedName>
</protein>
<dbReference type="InterPro" id="IPR007016">
    <property type="entry name" value="O-antigen_ligase-rel_domated"/>
</dbReference>
<reference evidence="8" key="1">
    <citation type="journal article" date="2019" name="Int. J. Syst. Evol. Microbiol.">
        <title>The Global Catalogue of Microorganisms (GCM) 10K type strain sequencing project: providing services to taxonomists for standard genome sequencing and annotation.</title>
        <authorList>
            <consortium name="The Broad Institute Genomics Platform"/>
            <consortium name="The Broad Institute Genome Sequencing Center for Infectious Disease"/>
            <person name="Wu L."/>
            <person name="Ma J."/>
        </authorList>
    </citation>
    <scope>NUCLEOTIDE SEQUENCE [LARGE SCALE GENOMIC DNA]</scope>
    <source>
        <strain evidence="8">IBRC 10765</strain>
    </source>
</reference>
<feature type="transmembrane region" description="Helical" evidence="5">
    <location>
        <begin position="202"/>
        <end position="218"/>
    </location>
</feature>
<gene>
    <name evidence="7" type="ORF">ACFOOG_03860</name>
</gene>
<evidence type="ECO:0000313" key="7">
    <source>
        <dbReference type="EMBL" id="MFC3851962.1"/>
    </source>
</evidence>
<dbReference type="GO" id="GO:0016874">
    <property type="term" value="F:ligase activity"/>
    <property type="evidence" value="ECO:0007669"/>
    <property type="project" value="UniProtKB-KW"/>
</dbReference>
<accession>A0ABV7ZXT0</accession>
<feature type="transmembrane region" description="Helical" evidence="5">
    <location>
        <begin position="137"/>
        <end position="156"/>
    </location>
</feature>
<evidence type="ECO:0000256" key="2">
    <source>
        <dbReference type="ARBA" id="ARBA00022692"/>
    </source>
</evidence>
<feature type="transmembrane region" description="Helical" evidence="5">
    <location>
        <begin position="346"/>
        <end position="364"/>
    </location>
</feature>
<dbReference type="PANTHER" id="PTHR37422:SF23">
    <property type="entry name" value="TEICHURONIC ACID BIOSYNTHESIS PROTEIN TUAE"/>
    <property type="match status" value="1"/>
</dbReference>
<keyword evidence="8" id="KW-1185">Reference proteome</keyword>
<dbReference type="RefSeq" id="WP_380693552.1">
    <property type="nucleotide sequence ID" value="NZ_JBHRYR010000002.1"/>
</dbReference>
<evidence type="ECO:0000313" key="8">
    <source>
        <dbReference type="Proteomes" id="UP001595617"/>
    </source>
</evidence>
<proteinExistence type="predicted"/>
<feature type="transmembrane region" description="Helical" evidence="5">
    <location>
        <begin position="250"/>
        <end position="267"/>
    </location>
</feature>
<feature type="transmembrane region" description="Helical" evidence="5">
    <location>
        <begin position="412"/>
        <end position="432"/>
    </location>
</feature>
<keyword evidence="3 5" id="KW-1133">Transmembrane helix</keyword>
<keyword evidence="7" id="KW-0436">Ligase</keyword>
<evidence type="ECO:0000256" key="5">
    <source>
        <dbReference type="SAM" id="Phobius"/>
    </source>
</evidence>
<feature type="domain" description="O-antigen ligase-related" evidence="6">
    <location>
        <begin position="210"/>
        <end position="354"/>
    </location>
</feature>
<evidence type="ECO:0000259" key="6">
    <source>
        <dbReference type="Pfam" id="PF04932"/>
    </source>
</evidence>
<dbReference type="EMBL" id="JBHRYR010000002">
    <property type="protein sequence ID" value="MFC3851962.1"/>
    <property type="molecule type" value="Genomic_DNA"/>
</dbReference>
<feature type="transmembrane region" description="Helical" evidence="5">
    <location>
        <begin position="43"/>
        <end position="65"/>
    </location>
</feature>
<dbReference type="Proteomes" id="UP001595617">
    <property type="component" value="Unassembled WGS sequence"/>
</dbReference>
<comment type="caution">
    <text evidence="7">The sequence shown here is derived from an EMBL/GenBank/DDBJ whole genome shotgun (WGS) entry which is preliminary data.</text>
</comment>
<sequence length="459" mass="51610">MSKFALLFLTFFFGGILAALFVVPTAAFVVYQMVYFLNPDNRWWAASIPGLRYSFITVLLMMLVLGMKYKELSARSPWSKQPVFKWLVALVVLYLFMYQHAIVPGYHRSFMIDFIKIVIIMALAYKLIPTQKALDAVLWTYVIGATYIGYVATVTGRNADGRVEGIGMIDTGGDSNYTSAALVPALVLLMYYAWLGNKKMKLFSALCGAFIANGLVLINSRGAFLGAVVGVGFFLCYMLFSKYQRQGQRGMAILIILAGLGGGWYVTDETFWARMSTLTNVEDGSESGSHRIEFWLATFDVMRDHPLGVGIGGYQALSRNYLPEEYFEHADSKVVHSTWFQSLGELGWPGPVVLLCLIGSALRLSHKTKKYLLEQDSDHFNPEAYFKMLALEGGLLAYLVAATFIDRLRAEVLYWMIMFIAAAANVYYLQYIQAKDASVRRKTRGRLMHRSSIKEPLPE</sequence>
<dbReference type="PANTHER" id="PTHR37422">
    <property type="entry name" value="TEICHURONIC ACID BIOSYNTHESIS PROTEIN TUAE"/>
    <property type="match status" value="1"/>
</dbReference>
<keyword evidence="4 5" id="KW-0472">Membrane</keyword>
<evidence type="ECO:0000256" key="3">
    <source>
        <dbReference type="ARBA" id="ARBA00022989"/>
    </source>
</evidence>